<dbReference type="Proteomes" id="UP001224477">
    <property type="component" value="Unassembled WGS sequence"/>
</dbReference>
<dbReference type="EMBL" id="JAVGXC010000010">
    <property type="protein sequence ID" value="MDR0189778.1"/>
    <property type="molecule type" value="Genomic_DNA"/>
</dbReference>
<proteinExistence type="predicted"/>
<keyword evidence="3" id="KW-1185">Reference proteome</keyword>
<evidence type="ECO:0000313" key="2">
    <source>
        <dbReference type="EMBL" id="MDR0189778.1"/>
    </source>
</evidence>
<sequence length="104" mass="12087">MVKINISKDFSAYPSGRYRRDSAFSGEAFRDELLAPTLEKNDVVEVMFDGSLGYSSSFLEEAFGGLVRQKKFSKETLHRKLKLYYKEDPILIEEIWQYIDQAYA</sequence>
<reference evidence="2 3" key="1">
    <citation type="journal article" date="2023" name="Microbiol. Resour. Announc.">
        <title>Whole-genome sequence of Pseudomonas yamanorum OLsAu1 isolated from the edible ectomycorrhizal mushroom Lactarius sp. section Deliciosi.</title>
        <authorList>
            <person name="Ramirez-Mendoza R."/>
            <person name="Angeles-Argaiz R.E."/>
            <person name="Hernandez-Oaxaca D."/>
            <person name="Aguirre-Beltran L."/>
            <person name="Almaraz-Suarez J."/>
            <person name="Perez-Moreno J."/>
        </authorList>
    </citation>
    <scope>NUCLEOTIDE SEQUENCE [LARGE SCALE GENOMIC DNA]</scope>
    <source>
        <strain evidence="2 3">OLsAu1</strain>
    </source>
</reference>
<feature type="domain" description="DUF4325" evidence="1">
    <location>
        <begin position="25"/>
        <end position="83"/>
    </location>
</feature>
<gene>
    <name evidence="2" type="ORF">RCO22_12585</name>
</gene>
<evidence type="ECO:0000259" key="1">
    <source>
        <dbReference type="Pfam" id="PF14213"/>
    </source>
</evidence>
<dbReference type="RefSeq" id="WP_309254935.1">
    <property type="nucleotide sequence ID" value="NZ_JAVGXC010000010.1"/>
</dbReference>
<protein>
    <submittedName>
        <fullName evidence="2">STAS-like domain-containing protein</fullName>
    </submittedName>
</protein>
<dbReference type="InterPro" id="IPR025474">
    <property type="entry name" value="DUF4325"/>
</dbReference>
<organism evidence="2 3">
    <name type="scientific">Pseudomonas yamanorum</name>
    <dbReference type="NCBI Taxonomy" id="515393"/>
    <lineage>
        <taxon>Bacteria</taxon>
        <taxon>Pseudomonadati</taxon>
        <taxon>Pseudomonadota</taxon>
        <taxon>Gammaproteobacteria</taxon>
        <taxon>Pseudomonadales</taxon>
        <taxon>Pseudomonadaceae</taxon>
        <taxon>Pseudomonas</taxon>
    </lineage>
</organism>
<evidence type="ECO:0000313" key="3">
    <source>
        <dbReference type="Proteomes" id="UP001224477"/>
    </source>
</evidence>
<comment type="caution">
    <text evidence="2">The sequence shown here is derived from an EMBL/GenBank/DDBJ whole genome shotgun (WGS) entry which is preliminary data.</text>
</comment>
<accession>A0ABU1CRB9</accession>
<name>A0ABU1CRB9_9PSED</name>
<dbReference type="Pfam" id="PF14213">
    <property type="entry name" value="DUF4325"/>
    <property type="match status" value="1"/>
</dbReference>